<name>A0A516IRJ1_9SPHN</name>
<feature type="signal peptide" evidence="1">
    <location>
        <begin position="1"/>
        <end position="22"/>
    </location>
</feature>
<protein>
    <submittedName>
        <fullName evidence="2">DUF4402 domain-containing protein</fullName>
    </submittedName>
</protein>
<sequence>MRFNICLAAIAATVALASPAAAQTSASAQAEARGLVLQPLTLTRVDDLDFGTVLASATAGSVTINENTGSRSVAGGVTAVATGPGQRALFTGAGTPGQQVSLSMTTPTFLISGPNAIAVTSMSLDAGGATTRTIGATGTFDVGVGGVFAIAANQPNGLYTASFDLTAQYP</sequence>
<proteinExistence type="predicted"/>
<dbReference type="EMBL" id="CP041659">
    <property type="protein sequence ID" value="QDP19508.1"/>
    <property type="molecule type" value="Genomic_DNA"/>
</dbReference>
<dbReference type="Proteomes" id="UP000321857">
    <property type="component" value="Chromosome"/>
</dbReference>
<dbReference type="RefSeq" id="WP_147493961.1">
    <property type="nucleotide sequence ID" value="NZ_CP041659.1"/>
</dbReference>
<evidence type="ECO:0000256" key="1">
    <source>
        <dbReference type="SAM" id="SignalP"/>
    </source>
</evidence>
<accession>A0A516IRJ1</accession>
<feature type="chain" id="PRO_5022206619" evidence="1">
    <location>
        <begin position="23"/>
        <end position="170"/>
    </location>
</feature>
<evidence type="ECO:0000313" key="3">
    <source>
        <dbReference type="Proteomes" id="UP000321857"/>
    </source>
</evidence>
<dbReference type="InterPro" id="IPR025514">
    <property type="entry name" value="DUF4402"/>
</dbReference>
<organism evidence="2 3">
    <name type="scientific">Sphingomonas xanthus</name>
    <dbReference type="NCBI Taxonomy" id="2594473"/>
    <lineage>
        <taxon>Bacteria</taxon>
        <taxon>Pseudomonadati</taxon>
        <taxon>Pseudomonadota</taxon>
        <taxon>Alphaproteobacteria</taxon>
        <taxon>Sphingomonadales</taxon>
        <taxon>Sphingomonadaceae</taxon>
        <taxon>Sphingomonas</taxon>
    </lineage>
</organism>
<keyword evidence="3" id="KW-1185">Reference proteome</keyword>
<gene>
    <name evidence="2" type="ORF">FMM02_05745</name>
</gene>
<dbReference type="Pfam" id="PF14352">
    <property type="entry name" value="DUF4402"/>
    <property type="match status" value="1"/>
</dbReference>
<dbReference type="AlphaFoldDB" id="A0A516IRJ1"/>
<keyword evidence="1" id="KW-0732">Signal</keyword>
<evidence type="ECO:0000313" key="2">
    <source>
        <dbReference type="EMBL" id="QDP19508.1"/>
    </source>
</evidence>
<reference evidence="2 3" key="1">
    <citation type="submission" date="2019-07" db="EMBL/GenBank/DDBJ databases">
        <title>Sphingomonas AE3 Genome sequencing and assembly.</title>
        <authorList>
            <person name="Kim H."/>
        </authorList>
    </citation>
    <scope>NUCLEOTIDE SEQUENCE [LARGE SCALE GENOMIC DNA]</scope>
    <source>
        <strain evidence="2 3">AE3</strain>
    </source>
</reference>
<dbReference type="OrthoDB" id="7576381at2"/>
<dbReference type="KEGG" id="sxa:FMM02_05745"/>